<accession>A0A9W6F7K4</accession>
<comment type="caution">
    <text evidence="5">The sequence shown here is derived from an EMBL/GenBank/DDBJ whole genome shotgun (WGS) entry which is preliminary data.</text>
</comment>
<evidence type="ECO:0000256" key="3">
    <source>
        <dbReference type="SAM" id="MobiDB-lite"/>
    </source>
</evidence>
<evidence type="ECO:0000256" key="4">
    <source>
        <dbReference type="SAM" id="Phobius"/>
    </source>
</evidence>
<feature type="transmembrane region" description="Helical" evidence="4">
    <location>
        <begin position="1972"/>
        <end position="1995"/>
    </location>
</feature>
<evidence type="ECO:0000256" key="2">
    <source>
        <dbReference type="PROSITE-ProRule" id="PRU00023"/>
    </source>
</evidence>
<keyword evidence="2" id="KW-0040">ANK repeat</keyword>
<feature type="compositionally biased region" description="Low complexity" evidence="3">
    <location>
        <begin position="1116"/>
        <end position="1141"/>
    </location>
</feature>
<proteinExistence type="predicted"/>
<feature type="region of interest" description="Disordered" evidence="3">
    <location>
        <begin position="1321"/>
        <end position="1439"/>
    </location>
</feature>
<feature type="region of interest" description="Disordered" evidence="3">
    <location>
        <begin position="598"/>
        <end position="685"/>
    </location>
</feature>
<feature type="region of interest" description="Disordered" evidence="3">
    <location>
        <begin position="404"/>
        <end position="465"/>
    </location>
</feature>
<keyword evidence="4" id="KW-1133">Transmembrane helix</keyword>
<organism evidence="5 6">
    <name type="scientific">Pleodorina starrii</name>
    <dbReference type="NCBI Taxonomy" id="330485"/>
    <lineage>
        <taxon>Eukaryota</taxon>
        <taxon>Viridiplantae</taxon>
        <taxon>Chlorophyta</taxon>
        <taxon>core chlorophytes</taxon>
        <taxon>Chlorophyceae</taxon>
        <taxon>CS clade</taxon>
        <taxon>Chlamydomonadales</taxon>
        <taxon>Volvocaceae</taxon>
        <taxon>Pleodorina</taxon>
    </lineage>
</organism>
<gene>
    <name evidence="5" type="primary">PLEST005198</name>
    <name evidence="5" type="ORF">PLESTB_001382800</name>
</gene>
<feature type="region of interest" description="Disordered" evidence="3">
    <location>
        <begin position="1511"/>
        <end position="1535"/>
    </location>
</feature>
<dbReference type="InterPro" id="IPR002110">
    <property type="entry name" value="Ankyrin_rpt"/>
</dbReference>
<feature type="region of interest" description="Disordered" evidence="3">
    <location>
        <begin position="25"/>
        <end position="99"/>
    </location>
</feature>
<feature type="region of interest" description="Disordered" evidence="3">
    <location>
        <begin position="1084"/>
        <end position="1145"/>
    </location>
</feature>
<feature type="region of interest" description="Disordered" evidence="3">
    <location>
        <begin position="1021"/>
        <end position="1042"/>
    </location>
</feature>
<dbReference type="PROSITE" id="PS50297">
    <property type="entry name" value="ANK_REP_REGION"/>
    <property type="match status" value="1"/>
</dbReference>
<feature type="compositionally biased region" description="Low complexity" evidence="3">
    <location>
        <begin position="1383"/>
        <end position="1409"/>
    </location>
</feature>
<dbReference type="Proteomes" id="UP001165080">
    <property type="component" value="Unassembled WGS sequence"/>
</dbReference>
<dbReference type="Pfam" id="PF13606">
    <property type="entry name" value="Ank_3"/>
    <property type="match status" value="1"/>
</dbReference>
<feature type="compositionally biased region" description="Low complexity" evidence="3">
    <location>
        <begin position="413"/>
        <end position="423"/>
    </location>
</feature>
<feature type="transmembrane region" description="Helical" evidence="4">
    <location>
        <begin position="1817"/>
        <end position="1845"/>
    </location>
</feature>
<feature type="compositionally biased region" description="Pro residues" evidence="3">
    <location>
        <begin position="1026"/>
        <end position="1038"/>
    </location>
</feature>
<feature type="compositionally biased region" description="Polar residues" evidence="3">
    <location>
        <begin position="41"/>
        <end position="51"/>
    </location>
</feature>
<evidence type="ECO:0000313" key="5">
    <source>
        <dbReference type="EMBL" id="GLC58636.1"/>
    </source>
</evidence>
<feature type="compositionally biased region" description="Pro residues" evidence="3">
    <location>
        <begin position="748"/>
        <end position="762"/>
    </location>
</feature>
<evidence type="ECO:0008006" key="7">
    <source>
        <dbReference type="Google" id="ProtNLM"/>
    </source>
</evidence>
<keyword evidence="1" id="KW-0945">Host-virus interaction</keyword>
<feature type="compositionally biased region" description="Low complexity" evidence="3">
    <location>
        <begin position="1415"/>
        <end position="1436"/>
    </location>
</feature>
<feature type="compositionally biased region" description="Low complexity" evidence="3">
    <location>
        <begin position="979"/>
        <end position="991"/>
    </location>
</feature>
<feature type="compositionally biased region" description="Gly residues" evidence="3">
    <location>
        <begin position="1097"/>
        <end position="1115"/>
    </location>
</feature>
<feature type="region of interest" description="Disordered" evidence="3">
    <location>
        <begin position="342"/>
        <end position="365"/>
    </location>
</feature>
<feature type="transmembrane region" description="Helical" evidence="4">
    <location>
        <begin position="1782"/>
        <end position="1805"/>
    </location>
</feature>
<feature type="region of interest" description="Disordered" evidence="3">
    <location>
        <begin position="913"/>
        <end position="991"/>
    </location>
</feature>
<evidence type="ECO:0000256" key="1">
    <source>
        <dbReference type="ARBA" id="ARBA00022581"/>
    </source>
</evidence>
<feature type="region of interest" description="Disordered" evidence="3">
    <location>
        <begin position="229"/>
        <end position="267"/>
    </location>
</feature>
<sequence>MADGANKRGRDCSLQKSCDVEITLDQDDARLGEEPHIRSDAVTSPAGSPNRPTMAEAPGAPVAYVRSPRTRRAPLGLPSGGLVCPRRPPRSSAGGRPFLSSPKLHAVELKIEGPHLCDLPQDFAARLRTFLSDTLAMPPLHIAVGQGCIHLVVLLLELGRGAAVTGPAARRLRRRCGGGGGGGSAADAVPARLLTFMREVLPGGGAAGAPGHVTVRHNHRTYDLDGSDAAAAAAAEVEQQGGLQDAAGPPTAAARTSQPDPASDGDCDAAAAAAATVAAAVAAGGNSSAASAAALALASAGESSGGTWGSSGAGPATRSWAAWTVSPGRRAVASAADSSLCTSGPGVASASHTTSSPCGGGAASGAVEAHVGADAAVTGARSSRGFGAAFRAVAALGFVPEVPTAAGPPQPPQEQQRAGALWGPLPPPPPYGLAAEQQQEQQRRAMRPLPEPGPAGSTAGHPAEAARTLNVSSERLDLAPGPGEGTSVRQSRVSYLSWARFSASGAEASGAAAVKSKGSSLADGIAPEALAAAAGIVAAAAGGAPESMAAAAAEPAATGQLRSAVAHTGLRREFGIAASRPLAAGGEGRGGAAYLAAEPSREGSLRSGGDAEGDPGELLPLSGGDDDDCGTFSGGGVDREDLPCAMDGEAAAAAAGGSSGGGGGRAQRTSPAWRQPAVSARSSAGGAGVYDETLAFSHATLGPTLADRLDPATGSVAAGAGWPGPVYPPAPRNASIASQPSLALSPALPSPGQPPAGGPWPPSSHTNTNSIRSVVTFRPPGGGGAAAGGNASSGISARSLLGGGSGGGGGGLDLLEPSSRLLMPQVPLELVRLQSQSHTQPVELLSPAVVVWPLDSAGAAIAAAADSERGARQGRLGLSRLSASQQQPLKPPPPAAQAAGLCVIMRCPDLIASPSGNRRRRRGGGGAADTERDDSSSRLLAGPDGARRSVGGGRGSNDRSDGGSDDALWSSGARRRDAAAAPETSSVSSLGQVSQLVAWNRAGAIPLMQLDDSAEGCTRATLLLPQPSPPPPPLPQPHQPDAQSLPLALLLSSQGRGGLLAVGGAGARAGPALERARAAGSATRLSAEALPASPAGHAGGGGSLGGGSGDAGIGVWGRSRSASQDSRAAAASSAGASPAASPGGGVAAVGAAPAAQLLYLAWRRGQSLGPPCPLLLLPGGLEDVVSELQAIAPPPGQTTTTSYQAFLSDLGIWLEALHASSSWSLASASLTSLAAAAAAAAGGRQRSQPSWQSTAHTLTAGTATGSGSVPMANATTTTITASVSAGPSRVGSCVPLGHVAADVAAAAAAAPWRAAAPGSAPRQAVSVLEPQPAASSPLREPPQQHHPVEDLSPFRTAVALPPFSSHPQQHCAQAPPPPPPPLQQQRSGAAPQQPSPLPSLLQPSAGSPRQPQPSQPLQQTQSAGPSALTTASTTSSETDERLARFAEELLAMGCDLLVYAVARGVVATARLVMGLLMTHGSRVVQRASLAAAAAAAASPAAPASASAVAAGESSGATRREAQGDGPAAAAMSGGGGGEDVRQAALVRGVLESCRDNSDCGRTLLHLAVLSGSLPMMRLLLESWPQEYGMPVSELNRLDRTGLPPVAMLRRAGNGAAPPSAEFAAAAAAMLAALGPPLLADGSEVAAAAAPPPAGLSGWRWGLQSVQESSEASSSLGAGVAVTRPTHGSAAAAGRGSADVGSAGTASEAARELGLEQGWRVGYEAEYSGALRRRVRAASAAASAPQVAVSAADVAADVAAALTPRPADAQPAGGAAARPLLPWALWAAVQMLLGAVQALVALLFAMPRARSLPPAASLLTLPGALLWLPCMCLLATSCLTAAALLLPPPPPPLLALHRHWRAALPSWLPAAFTSAGRTLSTVLSLAAAVELPHARHGGGAAAAAAAAGGGGWPQALMPGGSRMCGAEVISRIVTMTLAPSAVEAAYVEPPVRAMLLISEYGTPLLYVVLYDGFAAAVMWLSYAAANVVLGLALVALMDGHARARAAAAAAATAAAAVLQAE</sequence>
<dbReference type="PANTHER" id="PTHR13037">
    <property type="entry name" value="FORMIN"/>
    <property type="match status" value="1"/>
</dbReference>
<name>A0A9W6F7K4_9CHLO</name>
<reference evidence="5 6" key="1">
    <citation type="journal article" date="2023" name="Commun. Biol.">
        <title>Reorganization of the ancestral sex-determining regions during the evolution of trioecy in Pleodorina starrii.</title>
        <authorList>
            <person name="Takahashi K."/>
            <person name="Suzuki S."/>
            <person name="Kawai-Toyooka H."/>
            <person name="Yamamoto K."/>
            <person name="Hamaji T."/>
            <person name="Ootsuki R."/>
            <person name="Yamaguchi H."/>
            <person name="Kawachi M."/>
            <person name="Higashiyama T."/>
            <person name="Nozaki H."/>
        </authorList>
    </citation>
    <scope>NUCLEOTIDE SEQUENCE [LARGE SCALE GENOMIC DNA]</scope>
    <source>
        <strain evidence="5 6">NIES-4479</strain>
    </source>
</reference>
<dbReference type="PROSITE" id="PS50088">
    <property type="entry name" value="ANK_REPEAT"/>
    <property type="match status" value="1"/>
</dbReference>
<keyword evidence="4" id="KW-0472">Membrane</keyword>
<dbReference type="OrthoDB" id="553161at2759"/>
<feature type="compositionally biased region" description="Basic and acidic residues" evidence="3">
    <location>
        <begin position="27"/>
        <end position="39"/>
    </location>
</feature>
<feature type="region of interest" description="Disordered" evidence="3">
    <location>
        <begin position="742"/>
        <end position="791"/>
    </location>
</feature>
<protein>
    <recommendedName>
        <fullName evidence="7">ANK_REP_REGION domain-containing protein</fullName>
    </recommendedName>
</protein>
<keyword evidence="6" id="KW-1185">Reference proteome</keyword>
<dbReference type="EMBL" id="BRXU01000023">
    <property type="protein sequence ID" value="GLC58636.1"/>
    <property type="molecule type" value="Genomic_DNA"/>
</dbReference>
<keyword evidence="4" id="KW-0812">Transmembrane</keyword>
<feature type="repeat" description="ANK" evidence="2">
    <location>
        <begin position="1559"/>
        <end position="1581"/>
    </location>
</feature>
<evidence type="ECO:0000313" key="6">
    <source>
        <dbReference type="Proteomes" id="UP001165080"/>
    </source>
</evidence>
<dbReference type="PANTHER" id="PTHR13037:SF24">
    <property type="entry name" value="POLYCOMB PROTEIN PCL-RELATED"/>
    <property type="match status" value="1"/>
</dbReference>